<keyword evidence="3" id="KW-1185">Reference proteome</keyword>
<dbReference type="Proteomes" id="UP000501452">
    <property type="component" value="Plasmid unnamed1"/>
</dbReference>
<protein>
    <submittedName>
        <fullName evidence="2">RES domain-containing protein</fullName>
    </submittedName>
</protein>
<dbReference type="Pfam" id="PF08808">
    <property type="entry name" value="RES"/>
    <property type="match status" value="1"/>
</dbReference>
<gene>
    <name evidence="2" type="ORF">GBA63_22275</name>
</gene>
<evidence type="ECO:0000259" key="1">
    <source>
        <dbReference type="SMART" id="SM00953"/>
    </source>
</evidence>
<organism evidence="2 3">
    <name type="scientific">Rubrobacter tropicus</name>
    <dbReference type="NCBI Taxonomy" id="2653851"/>
    <lineage>
        <taxon>Bacteria</taxon>
        <taxon>Bacillati</taxon>
        <taxon>Actinomycetota</taxon>
        <taxon>Rubrobacteria</taxon>
        <taxon>Rubrobacterales</taxon>
        <taxon>Rubrobacteraceae</taxon>
        <taxon>Rubrobacter</taxon>
    </lineage>
</organism>
<dbReference type="AlphaFoldDB" id="A0A6G8QG33"/>
<name>A0A6G8QG33_9ACTN</name>
<accession>A0A6G8QG33</accession>
<keyword evidence="2" id="KW-0614">Plasmid</keyword>
<dbReference type="InterPro" id="IPR014914">
    <property type="entry name" value="RES_dom"/>
</dbReference>
<dbReference type="KEGG" id="rub:GBA63_22275"/>
<feature type="domain" description="RES" evidence="1">
    <location>
        <begin position="25"/>
        <end position="160"/>
    </location>
</feature>
<geneLocation type="plasmid" evidence="2 3">
    <name>unnamed1</name>
</geneLocation>
<evidence type="ECO:0000313" key="2">
    <source>
        <dbReference type="EMBL" id="QIN85430.1"/>
    </source>
</evidence>
<dbReference type="SMART" id="SM00953">
    <property type="entry name" value="RES"/>
    <property type="match status" value="1"/>
</dbReference>
<proteinExistence type="predicted"/>
<evidence type="ECO:0000313" key="3">
    <source>
        <dbReference type="Proteomes" id="UP000501452"/>
    </source>
</evidence>
<dbReference type="EMBL" id="CP045120">
    <property type="protein sequence ID" value="QIN85430.1"/>
    <property type="molecule type" value="Genomic_DNA"/>
</dbReference>
<sequence>MPLDDELPIRPVGGPWQRFHGAGFGSVYFGRKKKYRFDDPNGEYGVLYAGADEYGAFVETFLRNPELRLVDRTEIRARRLAELEIARRMRLVDLTGPGLQQAGIDPERVTGDYSLSQPLSREIYEHPATPDGILYRVKYDPSRIGVALFERRRTKNAVVPEDRGCLLDPHNDQLLADLLQEYHKYI</sequence>
<dbReference type="RefSeq" id="WP_166180728.1">
    <property type="nucleotide sequence ID" value="NZ_CP045120.1"/>
</dbReference>
<reference evidence="2 3" key="1">
    <citation type="submission" date="2019-10" db="EMBL/GenBank/DDBJ databases">
        <title>Rubrobacter sp nov SCSIO 52090 isolated from a deep-sea sediment in the South China Sea.</title>
        <authorList>
            <person name="Chen R.W."/>
        </authorList>
    </citation>
    <scope>NUCLEOTIDE SEQUENCE [LARGE SCALE GENOMIC DNA]</scope>
    <source>
        <strain evidence="2 3">SCSIO 52909</strain>
        <plasmid evidence="2 3">unnamed1</plasmid>
    </source>
</reference>